<evidence type="ECO:0000313" key="3">
    <source>
        <dbReference type="EMBL" id="WMV58630.1"/>
    </source>
</evidence>
<evidence type="ECO:0000256" key="1">
    <source>
        <dbReference type="ARBA" id="ARBA00023268"/>
    </source>
</evidence>
<proteinExistence type="predicted"/>
<evidence type="ECO:0000313" key="4">
    <source>
        <dbReference type="Proteomes" id="UP001234989"/>
    </source>
</evidence>
<dbReference type="InterPro" id="IPR043128">
    <property type="entry name" value="Rev_trsase/Diguanyl_cyclase"/>
</dbReference>
<dbReference type="Proteomes" id="UP001234989">
    <property type="component" value="Chromosome 12"/>
</dbReference>
<evidence type="ECO:0000259" key="2">
    <source>
        <dbReference type="Pfam" id="PF17919"/>
    </source>
</evidence>
<dbReference type="AlphaFoldDB" id="A0AAF0V4Z8"/>
<name>A0AAF0V4Z8_SOLVR</name>
<keyword evidence="4" id="KW-1185">Reference proteome</keyword>
<reference evidence="3" key="1">
    <citation type="submission" date="2023-08" db="EMBL/GenBank/DDBJ databases">
        <title>A de novo genome assembly of Solanum verrucosum Schlechtendal, a Mexican diploid species geographically isolated from the other diploid A-genome species in potato relatives.</title>
        <authorList>
            <person name="Hosaka K."/>
        </authorList>
    </citation>
    <scope>NUCLEOTIDE SEQUENCE</scope>
    <source>
        <tissue evidence="3">Young leaves</tissue>
    </source>
</reference>
<protein>
    <recommendedName>
        <fullName evidence="2">Reverse transcriptase/retrotransposon-derived protein RNase H-like domain-containing protein</fullName>
    </recommendedName>
</protein>
<dbReference type="Gene3D" id="3.30.70.270">
    <property type="match status" value="1"/>
</dbReference>
<dbReference type="Pfam" id="PF17919">
    <property type="entry name" value="RT_RNaseH_2"/>
    <property type="match status" value="1"/>
</dbReference>
<dbReference type="InterPro" id="IPR043502">
    <property type="entry name" value="DNA/RNA_pol_sf"/>
</dbReference>
<sequence>MSGEGIKVDTQKIEAVQNLPRSTSPTDIRSFLGLTDHYRRFIEGFSSISSLLTKFTQKTIKFQWSEACEKSFQELKKRLTTASVLTLPEGTQGFVVYFHASRFGLGCILM</sequence>
<dbReference type="FunFam" id="3.30.70.270:FF:000020">
    <property type="entry name" value="Transposon Tf2-6 polyprotein-like Protein"/>
    <property type="match status" value="1"/>
</dbReference>
<dbReference type="InterPro" id="IPR041577">
    <property type="entry name" value="RT_RNaseH_2"/>
</dbReference>
<keyword evidence="1" id="KW-0511">Multifunctional enzyme</keyword>
<dbReference type="PANTHER" id="PTHR37984">
    <property type="entry name" value="PROTEIN CBG26694"/>
    <property type="match status" value="1"/>
</dbReference>
<gene>
    <name evidence="3" type="ORF">MTR67_052015</name>
</gene>
<dbReference type="GO" id="GO:0003824">
    <property type="term" value="F:catalytic activity"/>
    <property type="evidence" value="ECO:0007669"/>
    <property type="project" value="UniProtKB-KW"/>
</dbReference>
<dbReference type="EMBL" id="CP133623">
    <property type="protein sequence ID" value="WMV58630.1"/>
    <property type="molecule type" value="Genomic_DNA"/>
</dbReference>
<organism evidence="3 4">
    <name type="scientific">Solanum verrucosum</name>
    <dbReference type="NCBI Taxonomy" id="315347"/>
    <lineage>
        <taxon>Eukaryota</taxon>
        <taxon>Viridiplantae</taxon>
        <taxon>Streptophyta</taxon>
        <taxon>Embryophyta</taxon>
        <taxon>Tracheophyta</taxon>
        <taxon>Spermatophyta</taxon>
        <taxon>Magnoliopsida</taxon>
        <taxon>eudicotyledons</taxon>
        <taxon>Gunneridae</taxon>
        <taxon>Pentapetalae</taxon>
        <taxon>asterids</taxon>
        <taxon>lamiids</taxon>
        <taxon>Solanales</taxon>
        <taxon>Solanaceae</taxon>
        <taxon>Solanoideae</taxon>
        <taxon>Solaneae</taxon>
        <taxon>Solanum</taxon>
    </lineage>
</organism>
<accession>A0AAF0V4Z8</accession>
<dbReference type="SUPFAM" id="SSF56672">
    <property type="entry name" value="DNA/RNA polymerases"/>
    <property type="match status" value="1"/>
</dbReference>
<dbReference type="InterPro" id="IPR050951">
    <property type="entry name" value="Retrovirus_Pol_polyprotein"/>
</dbReference>
<feature type="domain" description="Reverse transcriptase/retrotransposon-derived protein RNase H-like" evidence="2">
    <location>
        <begin position="64"/>
        <end position="110"/>
    </location>
</feature>
<dbReference type="PANTHER" id="PTHR37984:SF5">
    <property type="entry name" value="PROTEIN NYNRIN-LIKE"/>
    <property type="match status" value="1"/>
</dbReference>